<proteinExistence type="predicted"/>
<accession>A0AAE0VBS2</accession>
<evidence type="ECO:0000313" key="3">
    <source>
        <dbReference type="Proteomes" id="UP001274896"/>
    </source>
</evidence>
<gene>
    <name evidence="2" type="ORF">QTP70_022589</name>
</gene>
<reference evidence="2" key="1">
    <citation type="submission" date="2023-06" db="EMBL/GenBank/DDBJ databases">
        <title>Male Hemibagrus guttatus genome.</title>
        <authorList>
            <person name="Bian C."/>
        </authorList>
    </citation>
    <scope>NUCLEOTIDE SEQUENCE</scope>
    <source>
        <strain evidence="2">Male_cb2023</strain>
        <tissue evidence="2">Muscle</tissue>
    </source>
</reference>
<dbReference type="Proteomes" id="UP001274896">
    <property type="component" value="Unassembled WGS sequence"/>
</dbReference>
<evidence type="ECO:0000256" key="1">
    <source>
        <dbReference type="SAM" id="MobiDB-lite"/>
    </source>
</evidence>
<sequence length="95" mass="10732">VHSFIVCTAYLIYSRVTGSLSLSQASSGIKAGYTLDGVPTHRRAHTHTLSYYGQFKDANQPTMHVFGPGREPPRHRENMQTPHTRQRSDFIPEPH</sequence>
<feature type="non-terminal residue" evidence="2">
    <location>
        <position position="1"/>
    </location>
</feature>
<evidence type="ECO:0000313" key="2">
    <source>
        <dbReference type="EMBL" id="KAK3554357.1"/>
    </source>
</evidence>
<organism evidence="2 3">
    <name type="scientific">Hemibagrus guttatus</name>
    <dbReference type="NCBI Taxonomy" id="175788"/>
    <lineage>
        <taxon>Eukaryota</taxon>
        <taxon>Metazoa</taxon>
        <taxon>Chordata</taxon>
        <taxon>Craniata</taxon>
        <taxon>Vertebrata</taxon>
        <taxon>Euteleostomi</taxon>
        <taxon>Actinopterygii</taxon>
        <taxon>Neopterygii</taxon>
        <taxon>Teleostei</taxon>
        <taxon>Ostariophysi</taxon>
        <taxon>Siluriformes</taxon>
        <taxon>Bagridae</taxon>
        <taxon>Hemibagrus</taxon>
    </lineage>
</organism>
<dbReference type="AlphaFoldDB" id="A0AAE0VBS2"/>
<protein>
    <submittedName>
        <fullName evidence="2">Uncharacterized protein</fullName>
    </submittedName>
</protein>
<feature type="region of interest" description="Disordered" evidence="1">
    <location>
        <begin position="61"/>
        <end position="95"/>
    </location>
</feature>
<name>A0AAE0VBS2_9TELE</name>
<comment type="caution">
    <text evidence="2">The sequence shown here is derived from an EMBL/GenBank/DDBJ whole genome shotgun (WGS) entry which is preliminary data.</text>
</comment>
<feature type="compositionally biased region" description="Basic and acidic residues" evidence="1">
    <location>
        <begin position="86"/>
        <end position="95"/>
    </location>
</feature>
<dbReference type="EMBL" id="JAUCMX010000002">
    <property type="protein sequence ID" value="KAK3554357.1"/>
    <property type="molecule type" value="Genomic_DNA"/>
</dbReference>
<keyword evidence="3" id="KW-1185">Reference proteome</keyword>